<dbReference type="EMBL" id="KQ971363">
    <property type="protein sequence ID" value="EFA07777.1"/>
    <property type="molecule type" value="Genomic_DNA"/>
</dbReference>
<name>D6WV63_TRICA</name>
<organism evidence="1 2">
    <name type="scientific">Tribolium castaneum</name>
    <name type="common">Red flour beetle</name>
    <dbReference type="NCBI Taxonomy" id="7070"/>
    <lineage>
        <taxon>Eukaryota</taxon>
        <taxon>Metazoa</taxon>
        <taxon>Ecdysozoa</taxon>
        <taxon>Arthropoda</taxon>
        <taxon>Hexapoda</taxon>
        <taxon>Insecta</taxon>
        <taxon>Pterygota</taxon>
        <taxon>Neoptera</taxon>
        <taxon>Endopterygota</taxon>
        <taxon>Coleoptera</taxon>
        <taxon>Polyphaga</taxon>
        <taxon>Cucujiformia</taxon>
        <taxon>Tenebrionidae</taxon>
        <taxon>Tenebrionidae incertae sedis</taxon>
        <taxon>Tribolium</taxon>
    </lineage>
</organism>
<gene>
    <name evidence="1" type="primary">GLEAN_05332</name>
    <name evidence="1" type="ORF">TcasGA2_TC005332</name>
</gene>
<sequence>MNVDLHENIAKPGGPAHSLGVTFLSTMVKVKVCAGEDWGVEEGDDDDTVTVGGWG</sequence>
<evidence type="ECO:0000313" key="2">
    <source>
        <dbReference type="Proteomes" id="UP000007266"/>
    </source>
</evidence>
<dbReference type="HOGENOM" id="CLU_3034980_0_0_1"/>
<dbReference type="Proteomes" id="UP000007266">
    <property type="component" value="Linkage group 8"/>
</dbReference>
<dbReference type="InParanoid" id="D6WV63"/>
<reference evidence="1 2" key="1">
    <citation type="journal article" date="2008" name="Nature">
        <title>The genome of the model beetle and pest Tribolium castaneum.</title>
        <authorList>
            <consortium name="Tribolium Genome Sequencing Consortium"/>
            <person name="Richards S."/>
            <person name="Gibbs R.A."/>
            <person name="Weinstock G.M."/>
            <person name="Brown S.J."/>
            <person name="Denell R."/>
            <person name="Beeman R.W."/>
            <person name="Gibbs R."/>
            <person name="Beeman R.W."/>
            <person name="Brown S.J."/>
            <person name="Bucher G."/>
            <person name="Friedrich M."/>
            <person name="Grimmelikhuijzen C.J."/>
            <person name="Klingler M."/>
            <person name="Lorenzen M."/>
            <person name="Richards S."/>
            <person name="Roth S."/>
            <person name="Schroder R."/>
            <person name="Tautz D."/>
            <person name="Zdobnov E.M."/>
            <person name="Muzny D."/>
            <person name="Gibbs R.A."/>
            <person name="Weinstock G.M."/>
            <person name="Attaway T."/>
            <person name="Bell S."/>
            <person name="Buhay C.J."/>
            <person name="Chandrabose M.N."/>
            <person name="Chavez D."/>
            <person name="Clerk-Blankenburg K.P."/>
            <person name="Cree A."/>
            <person name="Dao M."/>
            <person name="Davis C."/>
            <person name="Chacko J."/>
            <person name="Dinh H."/>
            <person name="Dugan-Rocha S."/>
            <person name="Fowler G."/>
            <person name="Garner T.T."/>
            <person name="Garnes J."/>
            <person name="Gnirke A."/>
            <person name="Hawes A."/>
            <person name="Hernandez J."/>
            <person name="Hines S."/>
            <person name="Holder M."/>
            <person name="Hume J."/>
            <person name="Jhangiani S.N."/>
            <person name="Joshi V."/>
            <person name="Khan Z.M."/>
            <person name="Jackson L."/>
            <person name="Kovar C."/>
            <person name="Kowis A."/>
            <person name="Lee S."/>
            <person name="Lewis L.R."/>
            <person name="Margolis J."/>
            <person name="Morgan M."/>
            <person name="Nazareth L.V."/>
            <person name="Nguyen N."/>
            <person name="Okwuonu G."/>
            <person name="Parker D."/>
            <person name="Richards S."/>
            <person name="Ruiz S.J."/>
            <person name="Santibanez J."/>
            <person name="Savard J."/>
            <person name="Scherer S.E."/>
            <person name="Schneider B."/>
            <person name="Sodergren E."/>
            <person name="Tautz D."/>
            <person name="Vattahil S."/>
            <person name="Villasana D."/>
            <person name="White C.S."/>
            <person name="Wright R."/>
            <person name="Park Y."/>
            <person name="Beeman R.W."/>
            <person name="Lord J."/>
            <person name="Oppert B."/>
            <person name="Lorenzen M."/>
            <person name="Brown S."/>
            <person name="Wang L."/>
            <person name="Savard J."/>
            <person name="Tautz D."/>
            <person name="Richards S."/>
            <person name="Weinstock G."/>
            <person name="Gibbs R.A."/>
            <person name="Liu Y."/>
            <person name="Worley K."/>
            <person name="Weinstock G."/>
            <person name="Elsik C.G."/>
            <person name="Reese J.T."/>
            <person name="Elhaik E."/>
            <person name="Landan G."/>
            <person name="Graur D."/>
            <person name="Arensburger P."/>
            <person name="Atkinson P."/>
            <person name="Beeman R.W."/>
            <person name="Beidler J."/>
            <person name="Brown S.J."/>
            <person name="Demuth J.P."/>
            <person name="Drury D.W."/>
            <person name="Du Y.Z."/>
            <person name="Fujiwara H."/>
            <person name="Lorenzen M."/>
            <person name="Maselli V."/>
            <person name="Osanai M."/>
            <person name="Park Y."/>
            <person name="Robertson H.M."/>
            <person name="Tu Z."/>
            <person name="Wang J.J."/>
            <person name="Wang S."/>
            <person name="Richards S."/>
            <person name="Song H."/>
            <person name="Zhang L."/>
            <person name="Sodergren E."/>
            <person name="Werner D."/>
            <person name="Stanke M."/>
            <person name="Morgenstern B."/>
            <person name="Solovyev V."/>
            <person name="Kosarev P."/>
            <person name="Brown G."/>
            <person name="Chen H.C."/>
            <person name="Ermolaeva O."/>
            <person name="Hlavina W."/>
            <person name="Kapustin Y."/>
            <person name="Kiryutin B."/>
            <person name="Kitts P."/>
            <person name="Maglott D."/>
            <person name="Pruitt K."/>
            <person name="Sapojnikov V."/>
            <person name="Souvorov A."/>
            <person name="Mackey A.J."/>
            <person name="Waterhouse R.M."/>
            <person name="Wyder S."/>
            <person name="Zdobnov E.M."/>
            <person name="Zdobnov E.M."/>
            <person name="Wyder S."/>
            <person name="Kriventseva E.V."/>
            <person name="Kadowaki T."/>
            <person name="Bork P."/>
            <person name="Aranda M."/>
            <person name="Bao R."/>
            <person name="Beermann A."/>
            <person name="Berns N."/>
            <person name="Bolognesi R."/>
            <person name="Bonneton F."/>
            <person name="Bopp D."/>
            <person name="Brown S.J."/>
            <person name="Bucher G."/>
            <person name="Butts T."/>
            <person name="Chaumot A."/>
            <person name="Denell R.E."/>
            <person name="Ferrier D.E."/>
            <person name="Friedrich M."/>
            <person name="Gordon C.M."/>
            <person name="Jindra M."/>
            <person name="Klingler M."/>
            <person name="Lan Q."/>
            <person name="Lattorff H.M."/>
            <person name="Laudet V."/>
            <person name="von Levetsow C."/>
            <person name="Liu Z."/>
            <person name="Lutz R."/>
            <person name="Lynch J.A."/>
            <person name="da Fonseca R.N."/>
            <person name="Posnien N."/>
            <person name="Reuter R."/>
            <person name="Roth S."/>
            <person name="Savard J."/>
            <person name="Schinko J.B."/>
            <person name="Schmitt C."/>
            <person name="Schoppmeier M."/>
            <person name="Schroder R."/>
            <person name="Shippy T.D."/>
            <person name="Simonnet F."/>
            <person name="Marques-Souza H."/>
            <person name="Tautz D."/>
            <person name="Tomoyasu Y."/>
            <person name="Trauner J."/>
            <person name="Van der Zee M."/>
            <person name="Vervoort M."/>
            <person name="Wittkopp N."/>
            <person name="Wimmer E.A."/>
            <person name="Yang X."/>
            <person name="Jones A.K."/>
            <person name="Sattelle D.B."/>
            <person name="Ebert P.R."/>
            <person name="Nelson D."/>
            <person name="Scott J.G."/>
            <person name="Beeman R.W."/>
            <person name="Muthukrishnan S."/>
            <person name="Kramer K.J."/>
            <person name="Arakane Y."/>
            <person name="Beeman R.W."/>
            <person name="Zhu Q."/>
            <person name="Hogenkamp D."/>
            <person name="Dixit R."/>
            <person name="Oppert B."/>
            <person name="Jiang H."/>
            <person name="Zou Z."/>
            <person name="Marshall J."/>
            <person name="Elpidina E."/>
            <person name="Vinokurov K."/>
            <person name="Oppert C."/>
            <person name="Zou Z."/>
            <person name="Evans J."/>
            <person name="Lu Z."/>
            <person name="Zhao P."/>
            <person name="Sumathipala N."/>
            <person name="Altincicek B."/>
            <person name="Vilcinskas A."/>
            <person name="Williams M."/>
            <person name="Hultmark D."/>
            <person name="Hetru C."/>
            <person name="Jiang H."/>
            <person name="Grimmelikhuijzen C.J."/>
            <person name="Hauser F."/>
            <person name="Cazzamali G."/>
            <person name="Williamson M."/>
            <person name="Park Y."/>
            <person name="Li B."/>
            <person name="Tanaka Y."/>
            <person name="Predel R."/>
            <person name="Neupert S."/>
            <person name="Schachtner J."/>
            <person name="Verleyen P."/>
            <person name="Raible F."/>
            <person name="Bork P."/>
            <person name="Friedrich M."/>
            <person name="Walden K.K."/>
            <person name="Robertson H.M."/>
            <person name="Angeli S."/>
            <person name="Foret S."/>
            <person name="Bucher G."/>
            <person name="Schuetz S."/>
            <person name="Maleszka R."/>
            <person name="Wimmer E.A."/>
            <person name="Beeman R.W."/>
            <person name="Lorenzen M."/>
            <person name="Tomoyasu Y."/>
            <person name="Miller S.C."/>
            <person name="Grossmann D."/>
            <person name="Bucher G."/>
        </authorList>
    </citation>
    <scope>NUCLEOTIDE SEQUENCE [LARGE SCALE GENOMIC DNA]</scope>
    <source>
        <strain evidence="1 2">Georgia GA2</strain>
    </source>
</reference>
<proteinExistence type="predicted"/>
<protein>
    <submittedName>
        <fullName evidence="1">Uncharacterized protein</fullName>
    </submittedName>
</protein>
<accession>D6WV63</accession>
<keyword evidence="2" id="KW-1185">Reference proteome</keyword>
<evidence type="ECO:0000313" key="1">
    <source>
        <dbReference type="EMBL" id="EFA07777.1"/>
    </source>
</evidence>
<dbReference type="AlphaFoldDB" id="D6WV63"/>
<reference evidence="1 2" key="2">
    <citation type="journal article" date="2010" name="Nucleic Acids Res.">
        <title>BeetleBase in 2010: revisions to provide comprehensive genomic information for Tribolium castaneum.</title>
        <authorList>
            <person name="Kim H.S."/>
            <person name="Murphy T."/>
            <person name="Xia J."/>
            <person name="Caragea D."/>
            <person name="Park Y."/>
            <person name="Beeman R.W."/>
            <person name="Lorenzen M.D."/>
            <person name="Butcher S."/>
            <person name="Manak J.R."/>
            <person name="Brown S.J."/>
        </authorList>
    </citation>
    <scope>GENOME REANNOTATION</scope>
    <source>
        <strain evidence="1 2">Georgia GA2</strain>
    </source>
</reference>